<accession>A0A5A9P218</accession>
<keyword evidence="3" id="KW-1185">Reference proteome</keyword>
<dbReference type="AlphaFoldDB" id="A0A5A9P218"/>
<dbReference type="GO" id="GO:0007411">
    <property type="term" value="P:axon guidance"/>
    <property type="evidence" value="ECO:0007669"/>
    <property type="project" value="TreeGrafter"/>
</dbReference>
<dbReference type="SUPFAM" id="SSF50985">
    <property type="entry name" value="RCC1/BLIP-II"/>
    <property type="match status" value="1"/>
</dbReference>
<gene>
    <name evidence="2" type="ORF">E1301_Tti023657</name>
</gene>
<feature type="compositionally biased region" description="Basic residues" evidence="1">
    <location>
        <begin position="602"/>
        <end position="611"/>
    </location>
</feature>
<comment type="caution">
    <text evidence="2">The sequence shown here is derived from an EMBL/GenBank/DDBJ whole genome shotgun (WGS) entry which is preliminary data.</text>
</comment>
<dbReference type="Proteomes" id="UP000324632">
    <property type="component" value="Chromosome 10"/>
</dbReference>
<evidence type="ECO:0000313" key="2">
    <source>
        <dbReference type="EMBL" id="KAA0715940.1"/>
    </source>
</evidence>
<dbReference type="EMBL" id="SOYY01000010">
    <property type="protein sequence ID" value="KAA0715940.1"/>
    <property type="molecule type" value="Genomic_DNA"/>
</dbReference>
<organism evidence="2 3">
    <name type="scientific">Triplophysa tibetana</name>
    <dbReference type="NCBI Taxonomy" id="1572043"/>
    <lineage>
        <taxon>Eukaryota</taxon>
        <taxon>Metazoa</taxon>
        <taxon>Chordata</taxon>
        <taxon>Craniata</taxon>
        <taxon>Vertebrata</taxon>
        <taxon>Euteleostomi</taxon>
        <taxon>Actinopterygii</taxon>
        <taxon>Neopterygii</taxon>
        <taxon>Teleostei</taxon>
        <taxon>Ostariophysi</taxon>
        <taxon>Cypriniformes</taxon>
        <taxon>Nemacheilidae</taxon>
        <taxon>Triplophysa</taxon>
    </lineage>
</organism>
<dbReference type="GO" id="GO:0061630">
    <property type="term" value="F:ubiquitin protein ligase activity"/>
    <property type="evidence" value="ECO:0007669"/>
    <property type="project" value="TreeGrafter"/>
</dbReference>
<dbReference type="GO" id="GO:0005634">
    <property type="term" value="C:nucleus"/>
    <property type="evidence" value="ECO:0007669"/>
    <property type="project" value="TreeGrafter"/>
</dbReference>
<reference evidence="2 3" key="1">
    <citation type="journal article" date="2019" name="Mol. Ecol. Resour.">
        <title>Chromosome-level genome assembly of Triplophysa tibetana, a fish adapted to the harsh high-altitude environment of the Tibetan Plateau.</title>
        <authorList>
            <person name="Yang X."/>
            <person name="Liu H."/>
            <person name="Ma Z."/>
            <person name="Zou Y."/>
            <person name="Zou M."/>
            <person name="Mao Y."/>
            <person name="Li X."/>
            <person name="Wang H."/>
            <person name="Chen T."/>
            <person name="Wang W."/>
            <person name="Yang R."/>
        </authorList>
    </citation>
    <scope>NUCLEOTIDE SEQUENCE [LARGE SCALE GENOMIC DNA]</scope>
    <source>
        <strain evidence="2">TTIB1903HZAU</strain>
        <tissue evidence="2">Muscle</tissue>
    </source>
</reference>
<evidence type="ECO:0000256" key="1">
    <source>
        <dbReference type="SAM" id="MobiDB-lite"/>
    </source>
</evidence>
<protein>
    <submittedName>
        <fullName evidence="2">E3 ubiquitin-protein ligase MYCBP2</fullName>
    </submittedName>
</protein>
<name>A0A5A9P218_9TELE</name>
<dbReference type="PANTHER" id="PTHR45943">
    <property type="entry name" value="E3 UBIQUITIN-PROTEIN LIGASE MYCBP2"/>
    <property type="match status" value="1"/>
</dbReference>
<proteinExistence type="predicted"/>
<sequence>MMCAAAAAGAGGILSSSSHSMGLGVRVIPGAGNDFGAIGSGMGSCPVMGARSDCRSRYQLLLSGRALAERYRRIYTTAINDKEQGLNLGRFSSSLASQIANSPANVLQSDALDGAFPVPDIKLHSNPSAFNVYCNVRHCVLDWQQKETTLALASRTSVQSGDSDSEEEEEYREPAVKLPKIIGIGLCGVFELIKETRFSHPSLCLRSLQALLDMLQGQQPESFQTEPPDVLESLFHLLLETTVRSTGMNDPTGQTLTALSCACLFSLVVAWGDTGKTLQAVSAILTNNGSHACQTIQVPMILNALQRSVQAVLVGKIQIQDWFGNGIKRAALMNKWVLKEVNIDEDEHCLLQTDGSFLYLLCKDGLFKVGSGYSGTVRGHVYNSTSRIRNRKEKRSWLGFAQGCLLYRDMNSHSMSAIKINPETLDQEGTITMPGLQADGQNIIFTDGEYINQIAACKDDGFVVRIYATSSDPALQQELQLKLARKCLHACGISLFDLEKDLHIISTGFDEEAALIAAGREFALMKTASGKIYYTGKYQSLGIKQGGPSAGKWVELPVTKSPKIVQFSVGHDGSHALLVAEDGSVFFAGSASKGEDGESTKSRRQPKPYKPKKMIKLETKTAVYTACNNGSSSIVSKDGELYMFGKDAIYSDSTSKCHLLEFPIKDARYRQRRIKTSWCPWATGPEVPPINPSTHMQESTL</sequence>
<dbReference type="Gene3D" id="2.130.10.30">
    <property type="entry name" value="Regulator of chromosome condensation 1/beta-lactamase-inhibitor protein II"/>
    <property type="match status" value="1"/>
</dbReference>
<dbReference type="InterPro" id="IPR009091">
    <property type="entry name" value="RCC1/BLIP-II"/>
</dbReference>
<dbReference type="GO" id="GO:0005886">
    <property type="term" value="C:plasma membrane"/>
    <property type="evidence" value="ECO:0007669"/>
    <property type="project" value="TreeGrafter"/>
</dbReference>
<evidence type="ECO:0000313" key="3">
    <source>
        <dbReference type="Proteomes" id="UP000324632"/>
    </source>
</evidence>
<dbReference type="GO" id="GO:0008582">
    <property type="term" value="P:regulation of synaptic assembly at neuromuscular junction"/>
    <property type="evidence" value="ECO:0007669"/>
    <property type="project" value="TreeGrafter"/>
</dbReference>
<feature type="region of interest" description="Disordered" evidence="1">
    <location>
        <begin position="591"/>
        <end position="611"/>
    </location>
</feature>
<dbReference type="PANTHER" id="PTHR45943:SF1">
    <property type="entry name" value="E3 UBIQUITIN-PROTEIN LIGASE MYCBP2"/>
    <property type="match status" value="1"/>
</dbReference>